<organism evidence="10 11">
    <name type="scientific">Methanolacinia petrolearia (strain DSM 11571 / OCM 486 / SEBR 4847)</name>
    <name type="common">Methanoplanus petrolearius</name>
    <dbReference type="NCBI Taxonomy" id="679926"/>
    <lineage>
        <taxon>Archaea</taxon>
        <taxon>Methanobacteriati</taxon>
        <taxon>Methanobacteriota</taxon>
        <taxon>Stenosarchaea group</taxon>
        <taxon>Methanomicrobia</taxon>
        <taxon>Methanomicrobiales</taxon>
        <taxon>Methanomicrobiaceae</taxon>
        <taxon>Methanolacinia</taxon>
    </lineage>
</organism>
<reference evidence="10 11" key="1">
    <citation type="journal article" date="2010" name="Stand. Genomic Sci.">
        <title>Complete genome sequence of Methanoplanus petrolearius type strain (SEBR 4847).</title>
        <authorList>
            <person name="Brambilla E."/>
            <person name="Djao O.D."/>
            <person name="Daligault H."/>
            <person name="Lapidus A."/>
            <person name="Lucas S."/>
            <person name="Hammon N."/>
            <person name="Nolan M."/>
            <person name="Tice H."/>
            <person name="Cheng J.F."/>
            <person name="Han C."/>
            <person name="Tapia R."/>
            <person name="Goodwin L."/>
            <person name="Pitluck S."/>
            <person name="Liolios K."/>
            <person name="Ivanova N."/>
            <person name="Mavromatis K."/>
            <person name="Mikhailova N."/>
            <person name="Pati A."/>
            <person name="Chen A."/>
            <person name="Palaniappan K."/>
            <person name="Land M."/>
            <person name="Hauser L."/>
            <person name="Chang Y.J."/>
            <person name="Jeffries C.D."/>
            <person name="Rohde M."/>
            <person name="Spring S."/>
            <person name="Sikorski J."/>
            <person name="Goker M."/>
            <person name="Woyke T."/>
            <person name="Bristow J."/>
            <person name="Eisen J.A."/>
            <person name="Markowitz V."/>
            <person name="Hugenholtz P."/>
            <person name="Kyrpides N.C."/>
            <person name="Klenk H.P."/>
        </authorList>
    </citation>
    <scope>NUCLEOTIDE SEQUENCE [LARGE SCALE GENOMIC DNA]</scope>
    <source>
        <strain evidence="11">DSM 11571 / OCM 486 / SEBR 4847</strain>
    </source>
</reference>
<feature type="domain" description="Methyltransferase" evidence="9">
    <location>
        <begin position="75"/>
        <end position="221"/>
    </location>
</feature>
<dbReference type="STRING" id="679926.Mpet_2814"/>
<dbReference type="HOGENOM" id="CLU_052868_1_1_2"/>
<dbReference type="GO" id="GO:0032259">
    <property type="term" value="P:methylation"/>
    <property type="evidence" value="ECO:0007669"/>
    <property type="project" value="UniProtKB-KW"/>
</dbReference>
<dbReference type="EMBL" id="CP002117">
    <property type="protein sequence ID" value="ADN37557.1"/>
    <property type="molecule type" value="Genomic_DNA"/>
</dbReference>
<evidence type="ECO:0000256" key="7">
    <source>
        <dbReference type="ARBA" id="ARBA00047943"/>
    </source>
</evidence>
<dbReference type="InterPro" id="IPR026669">
    <property type="entry name" value="Arsenite_MeTrfase-like"/>
</dbReference>
<dbReference type="Proteomes" id="UP000006565">
    <property type="component" value="Chromosome"/>
</dbReference>
<dbReference type="SUPFAM" id="SSF53335">
    <property type="entry name" value="S-adenosyl-L-methionine-dependent methyltransferases"/>
    <property type="match status" value="1"/>
</dbReference>
<evidence type="ECO:0000256" key="6">
    <source>
        <dbReference type="ARBA" id="ARBA00047941"/>
    </source>
</evidence>
<comment type="catalytic activity">
    <reaction evidence="6">
        <text>arsenic triglutathione + [thioredoxin]-dithiol + S-adenosyl-L-methionine + 2 H2O = methylarsonous acid + [thioredoxin]-disulfide + 3 glutathione + S-adenosyl-L-homocysteine + H(+)</text>
        <dbReference type="Rhea" id="RHEA:69460"/>
        <dbReference type="Rhea" id="RHEA-COMP:10698"/>
        <dbReference type="Rhea" id="RHEA-COMP:10700"/>
        <dbReference type="ChEBI" id="CHEBI:15377"/>
        <dbReference type="ChEBI" id="CHEBI:15378"/>
        <dbReference type="ChEBI" id="CHEBI:17826"/>
        <dbReference type="ChEBI" id="CHEBI:29950"/>
        <dbReference type="ChEBI" id="CHEBI:50058"/>
        <dbReference type="ChEBI" id="CHEBI:57856"/>
        <dbReference type="ChEBI" id="CHEBI:57925"/>
        <dbReference type="ChEBI" id="CHEBI:59789"/>
        <dbReference type="ChEBI" id="CHEBI:183640"/>
        <dbReference type="EC" id="2.1.1.137"/>
    </reaction>
</comment>
<comment type="catalytic activity">
    <reaction evidence="8">
        <text>arsenic triglutathione + 3 [thioredoxin]-dithiol + 3 S-adenosyl-L-methionine = trimethylarsine + 3 [thioredoxin]-disulfide + 3 glutathione + 3 S-adenosyl-L-homocysteine + 3 H(+)</text>
        <dbReference type="Rhea" id="RHEA:69432"/>
        <dbReference type="Rhea" id="RHEA-COMP:10698"/>
        <dbReference type="Rhea" id="RHEA-COMP:10700"/>
        <dbReference type="ChEBI" id="CHEBI:15378"/>
        <dbReference type="ChEBI" id="CHEBI:27130"/>
        <dbReference type="ChEBI" id="CHEBI:29950"/>
        <dbReference type="ChEBI" id="CHEBI:50058"/>
        <dbReference type="ChEBI" id="CHEBI:57856"/>
        <dbReference type="ChEBI" id="CHEBI:57925"/>
        <dbReference type="ChEBI" id="CHEBI:59789"/>
        <dbReference type="ChEBI" id="CHEBI:183640"/>
        <dbReference type="EC" id="2.1.1.137"/>
    </reaction>
</comment>
<evidence type="ECO:0000256" key="5">
    <source>
        <dbReference type="ARBA" id="ARBA00034545"/>
    </source>
</evidence>
<evidence type="ECO:0000256" key="4">
    <source>
        <dbReference type="ARBA" id="ARBA00034521"/>
    </source>
</evidence>
<evidence type="ECO:0000313" key="11">
    <source>
        <dbReference type="Proteomes" id="UP000006565"/>
    </source>
</evidence>
<gene>
    <name evidence="10" type="ordered locus">Mpet_2814</name>
</gene>
<name>E1RHH4_METP4</name>
<dbReference type="GO" id="GO:0030791">
    <property type="term" value="F:arsenite methyltransferase activity"/>
    <property type="evidence" value="ECO:0007669"/>
    <property type="project" value="UniProtKB-EC"/>
</dbReference>
<dbReference type="CDD" id="cd02440">
    <property type="entry name" value="AdoMet_MTases"/>
    <property type="match status" value="1"/>
</dbReference>
<dbReference type="Gene3D" id="3.40.50.150">
    <property type="entry name" value="Vaccinia Virus protein VP39"/>
    <property type="match status" value="1"/>
</dbReference>
<evidence type="ECO:0000256" key="8">
    <source>
        <dbReference type="ARBA" id="ARBA00048428"/>
    </source>
</evidence>
<accession>E1RHH4</accession>
<comment type="catalytic activity">
    <reaction evidence="7">
        <text>arsenic triglutathione + 2 [thioredoxin]-dithiol + 2 S-adenosyl-L-methionine + H2O = dimethylarsinous acid + 2 [thioredoxin]-disulfide + 3 glutathione + 2 S-adenosyl-L-homocysteine + 2 H(+)</text>
        <dbReference type="Rhea" id="RHEA:69464"/>
        <dbReference type="Rhea" id="RHEA-COMP:10698"/>
        <dbReference type="Rhea" id="RHEA-COMP:10700"/>
        <dbReference type="ChEBI" id="CHEBI:15377"/>
        <dbReference type="ChEBI" id="CHEBI:15378"/>
        <dbReference type="ChEBI" id="CHEBI:23808"/>
        <dbReference type="ChEBI" id="CHEBI:29950"/>
        <dbReference type="ChEBI" id="CHEBI:50058"/>
        <dbReference type="ChEBI" id="CHEBI:57856"/>
        <dbReference type="ChEBI" id="CHEBI:57925"/>
        <dbReference type="ChEBI" id="CHEBI:59789"/>
        <dbReference type="ChEBI" id="CHEBI:183640"/>
        <dbReference type="EC" id="2.1.1.137"/>
    </reaction>
</comment>
<dbReference type="EC" id="2.1.1.137" evidence="4"/>
<comment type="similarity">
    <text evidence="3">Belongs to the methyltransferase superfamily. Arsenite methyltransferase family.</text>
</comment>
<dbReference type="eggNOG" id="arCOG01792">
    <property type="taxonomic scope" value="Archaea"/>
</dbReference>
<sequence>MTEKGIKNLVRENYGKVARQEKNSCGCSPCCCGATQSAEELSMKAGYSGDEISEVPEGANLGLGCGNPVAIASLKEGETVLDLGSGPGFDCFLAANRVGKSGRVIGVDMTPDMLKRARKNAEKGGYTNVEFRQGEIEDLPLEDCSVDVIISNCVINLSPDKQAVFNEAFRVLSPGGRINVSDIVVTERLPDFISESGTGYTGCIAGALLKDEYLGCIEKAGFRDIEIVSEAIFPLDQFTSDPVVQDILKDEGITKERLAEIEKTVLSVKVRAYKK</sequence>
<dbReference type="OrthoDB" id="57427at2157"/>
<dbReference type="NCBIfam" id="NF008823">
    <property type="entry name" value="PRK11873.1"/>
    <property type="match status" value="1"/>
</dbReference>
<keyword evidence="11" id="KW-1185">Reference proteome</keyword>
<dbReference type="PANTHER" id="PTHR43675">
    <property type="entry name" value="ARSENITE METHYLTRANSFERASE"/>
    <property type="match status" value="1"/>
</dbReference>
<evidence type="ECO:0000256" key="1">
    <source>
        <dbReference type="ARBA" id="ARBA00022679"/>
    </source>
</evidence>
<evidence type="ECO:0000259" key="9">
    <source>
        <dbReference type="Pfam" id="PF13847"/>
    </source>
</evidence>
<dbReference type="Pfam" id="PF13847">
    <property type="entry name" value="Methyltransf_31"/>
    <property type="match status" value="1"/>
</dbReference>
<keyword evidence="1 10" id="KW-0808">Transferase</keyword>
<keyword evidence="2" id="KW-0949">S-adenosyl-L-methionine</keyword>
<dbReference type="InterPro" id="IPR029063">
    <property type="entry name" value="SAM-dependent_MTases_sf"/>
</dbReference>
<dbReference type="RefSeq" id="WP_013330730.1">
    <property type="nucleotide sequence ID" value="NC_014507.1"/>
</dbReference>
<evidence type="ECO:0000256" key="3">
    <source>
        <dbReference type="ARBA" id="ARBA00034487"/>
    </source>
</evidence>
<dbReference type="GeneID" id="9745309"/>
<dbReference type="KEGG" id="mpi:Mpet_2814"/>
<dbReference type="AlphaFoldDB" id="E1RHH4"/>
<proteinExistence type="inferred from homology"/>
<protein>
    <recommendedName>
        <fullName evidence="5">Arsenite methyltransferase</fullName>
        <ecNumber evidence="4">2.1.1.137</ecNumber>
    </recommendedName>
</protein>
<dbReference type="PANTHER" id="PTHR43675:SF8">
    <property type="entry name" value="ARSENITE METHYLTRANSFERASE"/>
    <property type="match status" value="1"/>
</dbReference>
<evidence type="ECO:0000313" key="10">
    <source>
        <dbReference type="EMBL" id="ADN37557.1"/>
    </source>
</evidence>
<evidence type="ECO:0000256" key="2">
    <source>
        <dbReference type="ARBA" id="ARBA00022691"/>
    </source>
</evidence>
<keyword evidence="10" id="KW-0489">Methyltransferase</keyword>
<dbReference type="InterPro" id="IPR025714">
    <property type="entry name" value="Methyltranfer_dom"/>
</dbReference>